<dbReference type="InterPro" id="IPR001628">
    <property type="entry name" value="Znf_hrmn_rcpt"/>
</dbReference>
<dbReference type="InterPro" id="IPR050234">
    <property type="entry name" value="Nuclear_hormone_rcpt_NR1"/>
</dbReference>
<dbReference type="PANTHER" id="PTHR24082:SF283">
    <property type="entry name" value="NUCLEAR HORMONE RECEPTOR HR96"/>
    <property type="match status" value="1"/>
</dbReference>
<feature type="non-terminal residue" evidence="14">
    <location>
        <position position="1"/>
    </location>
</feature>
<dbReference type="PROSITE" id="PS51843">
    <property type="entry name" value="NR_LBD"/>
    <property type="match status" value="1"/>
</dbReference>
<dbReference type="InterPro" id="IPR013088">
    <property type="entry name" value="Znf_NHR/GATA"/>
</dbReference>
<dbReference type="PROSITE" id="PS51030">
    <property type="entry name" value="NUCLEAR_REC_DBD_2"/>
    <property type="match status" value="1"/>
</dbReference>
<dbReference type="InterPro" id="IPR001728">
    <property type="entry name" value="ThyrH_rcpt"/>
</dbReference>
<keyword evidence="5 10" id="KW-0805">Transcription regulation</keyword>
<dbReference type="Pfam" id="PF00104">
    <property type="entry name" value="Hormone_recep"/>
    <property type="match status" value="1"/>
</dbReference>
<evidence type="ECO:0000259" key="12">
    <source>
        <dbReference type="PROSITE" id="PS51030"/>
    </source>
</evidence>
<dbReference type="GO" id="GO:0004879">
    <property type="term" value="F:nuclear receptor activity"/>
    <property type="evidence" value="ECO:0007669"/>
    <property type="project" value="InterPro"/>
</dbReference>
<evidence type="ECO:0000256" key="2">
    <source>
        <dbReference type="ARBA" id="ARBA00022723"/>
    </source>
</evidence>
<comment type="subcellular location">
    <subcellularLocation>
        <location evidence="10">Nucleus</location>
    </subcellularLocation>
</comment>
<evidence type="ECO:0000256" key="8">
    <source>
        <dbReference type="ARBA" id="ARBA00023170"/>
    </source>
</evidence>
<dbReference type="GO" id="GO:0000122">
    <property type="term" value="P:negative regulation of transcription by RNA polymerase II"/>
    <property type="evidence" value="ECO:0007669"/>
    <property type="project" value="TreeGrafter"/>
</dbReference>
<dbReference type="GO" id="GO:0000978">
    <property type="term" value="F:RNA polymerase II cis-regulatory region sequence-specific DNA binding"/>
    <property type="evidence" value="ECO:0007669"/>
    <property type="project" value="TreeGrafter"/>
</dbReference>
<keyword evidence="7 10" id="KW-0804">Transcription</keyword>
<organism evidence="14 15">
    <name type="scientific">Macrostomum lignano</name>
    <dbReference type="NCBI Taxonomy" id="282301"/>
    <lineage>
        <taxon>Eukaryota</taxon>
        <taxon>Metazoa</taxon>
        <taxon>Spiralia</taxon>
        <taxon>Lophotrochozoa</taxon>
        <taxon>Platyhelminthes</taxon>
        <taxon>Rhabditophora</taxon>
        <taxon>Macrostomorpha</taxon>
        <taxon>Macrostomida</taxon>
        <taxon>Macrostomidae</taxon>
        <taxon>Macrostomum</taxon>
    </lineage>
</organism>
<keyword evidence="6 10" id="KW-0238">DNA-binding</keyword>
<evidence type="ECO:0000256" key="5">
    <source>
        <dbReference type="ARBA" id="ARBA00023015"/>
    </source>
</evidence>
<protein>
    <recommendedName>
        <fullName evidence="16">Nuclear receptor domain-containing protein</fullName>
    </recommendedName>
</protein>
<keyword evidence="15" id="KW-1185">Reference proteome</keyword>
<dbReference type="EMBL" id="NIVC01003159">
    <property type="protein sequence ID" value="PAA52944.1"/>
    <property type="molecule type" value="Genomic_DNA"/>
</dbReference>
<dbReference type="GO" id="GO:0045944">
    <property type="term" value="P:positive regulation of transcription by RNA polymerase II"/>
    <property type="evidence" value="ECO:0007669"/>
    <property type="project" value="TreeGrafter"/>
</dbReference>
<dbReference type="GO" id="GO:0008270">
    <property type="term" value="F:zinc ion binding"/>
    <property type="evidence" value="ECO:0007669"/>
    <property type="project" value="UniProtKB-KW"/>
</dbReference>
<feature type="domain" description="Nuclear receptor" evidence="12">
    <location>
        <begin position="174"/>
        <end position="250"/>
    </location>
</feature>
<dbReference type="STRING" id="282301.A0A267DWD0"/>
<dbReference type="SMART" id="SM00430">
    <property type="entry name" value="HOLI"/>
    <property type="match status" value="1"/>
</dbReference>
<keyword evidence="8 10" id="KW-0675">Receptor</keyword>
<evidence type="ECO:0008006" key="16">
    <source>
        <dbReference type="Google" id="ProtNLM"/>
    </source>
</evidence>
<accession>A0A267DWD0</accession>
<dbReference type="InterPro" id="IPR035500">
    <property type="entry name" value="NHR-like_dom_sf"/>
</dbReference>
<gene>
    <name evidence="14" type="ORF">BOX15_Mlig029344g1</name>
</gene>
<comment type="similarity">
    <text evidence="1">Belongs to the nuclear hormone receptor family. NR1 subfamily.</text>
</comment>
<dbReference type="InterPro" id="IPR001723">
    <property type="entry name" value="Nuclear_hrmn_rcpt"/>
</dbReference>
<dbReference type="OrthoDB" id="6352325at2759"/>
<name>A0A267DWD0_9PLAT</name>
<evidence type="ECO:0000256" key="10">
    <source>
        <dbReference type="RuleBase" id="RU004334"/>
    </source>
</evidence>
<feature type="region of interest" description="Disordered" evidence="11">
    <location>
        <begin position="106"/>
        <end position="138"/>
    </location>
</feature>
<dbReference type="SUPFAM" id="SSF48508">
    <property type="entry name" value="Nuclear receptor ligand-binding domain"/>
    <property type="match status" value="1"/>
</dbReference>
<dbReference type="Pfam" id="PF00105">
    <property type="entry name" value="zf-C4"/>
    <property type="match status" value="1"/>
</dbReference>
<evidence type="ECO:0000256" key="4">
    <source>
        <dbReference type="ARBA" id="ARBA00022833"/>
    </source>
</evidence>
<feature type="domain" description="NR LBD" evidence="13">
    <location>
        <begin position="294"/>
        <end position="527"/>
    </location>
</feature>
<dbReference type="Proteomes" id="UP000215902">
    <property type="component" value="Unassembled WGS sequence"/>
</dbReference>
<evidence type="ECO:0000256" key="7">
    <source>
        <dbReference type="ARBA" id="ARBA00023163"/>
    </source>
</evidence>
<proteinExistence type="inferred from homology"/>
<evidence type="ECO:0000256" key="6">
    <source>
        <dbReference type="ARBA" id="ARBA00023125"/>
    </source>
</evidence>
<reference evidence="14 15" key="1">
    <citation type="submission" date="2017-06" db="EMBL/GenBank/DDBJ databases">
        <title>A platform for efficient transgenesis in Macrostomum lignano, a flatworm model organism for stem cell research.</title>
        <authorList>
            <person name="Berezikov E."/>
        </authorList>
    </citation>
    <scope>NUCLEOTIDE SEQUENCE [LARGE SCALE GENOMIC DNA]</scope>
    <source>
        <strain evidence="14">DV1</strain>
        <tissue evidence="14">Whole organism</tissue>
    </source>
</reference>
<dbReference type="GO" id="GO:0005634">
    <property type="term" value="C:nucleus"/>
    <property type="evidence" value="ECO:0007669"/>
    <property type="project" value="UniProtKB-SubCell"/>
</dbReference>
<dbReference type="SUPFAM" id="SSF57716">
    <property type="entry name" value="Glucocorticoid receptor-like (DNA-binding domain)"/>
    <property type="match status" value="1"/>
</dbReference>
<evidence type="ECO:0000313" key="14">
    <source>
        <dbReference type="EMBL" id="PAA52944.1"/>
    </source>
</evidence>
<comment type="caution">
    <text evidence="14">The sequence shown here is derived from an EMBL/GenBank/DDBJ whole genome shotgun (WGS) entry which is preliminary data.</text>
</comment>
<dbReference type="PANTHER" id="PTHR24082">
    <property type="entry name" value="NUCLEAR HORMONE RECEPTOR"/>
    <property type="match status" value="1"/>
</dbReference>
<dbReference type="PROSITE" id="PS00031">
    <property type="entry name" value="NUCLEAR_REC_DBD_1"/>
    <property type="match status" value="1"/>
</dbReference>
<evidence type="ECO:0000256" key="3">
    <source>
        <dbReference type="ARBA" id="ARBA00022771"/>
    </source>
</evidence>
<dbReference type="PRINTS" id="PR00546">
    <property type="entry name" value="THYROIDHORMR"/>
</dbReference>
<dbReference type="PRINTS" id="PR00047">
    <property type="entry name" value="STROIDFINGER"/>
</dbReference>
<evidence type="ECO:0000256" key="1">
    <source>
        <dbReference type="ARBA" id="ARBA00008092"/>
    </source>
</evidence>
<dbReference type="InterPro" id="IPR000536">
    <property type="entry name" value="Nucl_hrmn_rcpt_lig-bd"/>
</dbReference>
<feature type="compositionally biased region" description="Low complexity" evidence="11">
    <location>
        <begin position="38"/>
        <end position="92"/>
    </location>
</feature>
<keyword evidence="9 10" id="KW-0539">Nucleus</keyword>
<evidence type="ECO:0000256" key="9">
    <source>
        <dbReference type="ARBA" id="ARBA00023242"/>
    </source>
</evidence>
<keyword evidence="4 10" id="KW-0862">Zinc</keyword>
<keyword evidence="2 10" id="KW-0479">Metal-binding</keyword>
<dbReference type="AlphaFoldDB" id="A0A267DWD0"/>
<evidence type="ECO:0000259" key="13">
    <source>
        <dbReference type="PROSITE" id="PS51843"/>
    </source>
</evidence>
<evidence type="ECO:0000256" key="11">
    <source>
        <dbReference type="SAM" id="MobiDB-lite"/>
    </source>
</evidence>
<evidence type="ECO:0000313" key="15">
    <source>
        <dbReference type="Proteomes" id="UP000215902"/>
    </source>
</evidence>
<feature type="compositionally biased region" description="Low complexity" evidence="11">
    <location>
        <begin position="7"/>
        <end position="16"/>
    </location>
</feature>
<dbReference type="SMART" id="SM00399">
    <property type="entry name" value="ZnF_C4"/>
    <property type="match status" value="1"/>
</dbReference>
<feature type="region of interest" description="Disordered" evidence="11">
    <location>
        <begin position="1"/>
        <end position="20"/>
    </location>
</feature>
<keyword evidence="3 10" id="KW-0863">Zinc-finger</keyword>
<dbReference type="GO" id="GO:0030154">
    <property type="term" value="P:cell differentiation"/>
    <property type="evidence" value="ECO:0007669"/>
    <property type="project" value="TreeGrafter"/>
</dbReference>
<feature type="compositionally biased region" description="Low complexity" evidence="11">
    <location>
        <begin position="122"/>
        <end position="134"/>
    </location>
</feature>
<sequence>NTLTIMQQQQSQQGSGNDYDPLFSIDLLNVELLEGTEQQQQPPLLPQQQQQPPHHYPDSSDSSFAVSLSPLSSCSSGFSPHSFGHHQQQQQQPMPLFLEEQGPDFLQLNADSTSPHQPPFLQQQQQRQQQTQAQACSGAFKTEPSVPDDVVGAAAAAPAVQPGKAGGQRHPRDDKICGVCGDKALGFNFDAVSCESCKAFFRRNAVKGVEAFKCPYSGACSIDVSNRRFCKRCRLAKCFDIGMKREYILTEEEKLEKRKKIDQNKLIRTLESLQLLPKDLTPADLADRELLSDAELQDVKFILDAYAASEAVKLPERQGQRAVSFDDLINFAELSVVRVIELCKQLPEFLRLSPPDRVALMKGGALELILLRGVISFDPERARFLDSGDVESAEQDSMEGGDFLKAAGSSGYAFLQLARSLRVNLQCDRATLILLLVVCLFSADRPGLTPEGRDSAEEAQVRYSLVLDRLLRTRLPGQEARKIYPQLLTQLAELRNLEKDFSDLAALTDPRVVRPLMAELLDMQEGHDGKKGGGGQF</sequence>
<dbReference type="Gene3D" id="3.30.50.10">
    <property type="entry name" value="Erythroid Transcription Factor GATA-1, subunit A"/>
    <property type="match status" value="1"/>
</dbReference>
<feature type="region of interest" description="Disordered" evidence="11">
    <location>
        <begin position="37"/>
        <end position="92"/>
    </location>
</feature>
<dbReference type="Gene3D" id="1.10.565.10">
    <property type="entry name" value="Retinoid X Receptor"/>
    <property type="match status" value="1"/>
</dbReference>
<dbReference type="PRINTS" id="PR00398">
    <property type="entry name" value="STRDHORMONER"/>
</dbReference>